<dbReference type="RefSeq" id="WP_035184071.1">
    <property type="nucleotide sequence ID" value="NZ_BJLK01000006.1"/>
</dbReference>
<name>A0A061CIW5_LACDL</name>
<accession>A0A061CIW5</accession>
<dbReference type="SUPFAM" id="SSF56281">
    <property type="entry name" value="Metallo-hydrolase/oxidoreductase"/>
    <property type="match status" value="1"/>
</dbReference>
<dbReference type="EMBL" id="CP031023">
    <property type="protein sequence ID" value="AZA16921.1"/>
    <property type="molecule type" value="Genomic_DNA"/>
</dbReference>
<organism evidence="2">
    <name type="scientific">Lactobacillus delbrueckii subsp. lactis</name>
    <dbReference type="NCBI Taxonomy" id="29397"/>
    <lineage>
        <taxon>Bacteria</taxon>
        <taxon>Bacillati</taxon>
        <taxon>Bacillota</taxon>
        <taxon>Bacilli</taxon>
        <taxon>Lactobacillales</taxon>
        <taxon>Lactobacillaceae</taxon>
        <taxon>Lactobacillus</taxon>
    </lineage>
</organism>
<dbReference type="Pfam" id="PF12706">
    <property type="entry name" value="Lactamase_B_2"/>
    <property type="match status" value="1"/>
</dbReference>
<dbReference type="Gene3D" id="3.60.15.10">
    <property type="entry name" value="Ribonuclease Z/Hydroxyacylglutathione hydrolase-like"/>
    <property type="match status" value="1"/>
</dbReference>
<dbReference type="SMART" id="SM00849">
    <property type="entry name" value="Lactamase_B"/>
    <property type="match status" value="1"/>
</dbReference>
<reference evidence="2" key="1">
    <citation type="submission" date="2018-07" db="EMBL/GenBank/DDBJ databases">
        <authorList>
            <person name="Somerville V."/>
        </authorList>
    </citation>
    <scope>NUCLEOTIDE SEQUENCE</scope>
    <source>
        <strain evidence="2">NWC_2_2</strain>
    </source>
</reference>
<evidence type="ECO:0000313" key="2">
    <source>
        <dbReference type="EMBL" id="AZA16921.1"/>
    </source>
</evidence>
<gene>
    <name evidence="2" type="ORF">DQL93_10970</name>
</gene>
<dbReference type="InterPro" id="IPR052533">
    <property type="entry name" value="WalJ/YycJ-like"/>
</dbReference>
<protein>
    <submittedName>
        <fullName evidence="2">MBL fold hydrolase</fullName>
    </submittedName>
</protein>
<dbReference type="GO" id="GO:0016787">
    <property type="term" value="F:hydrolase activity"/>
    <property type="evidence" value="ECO:0007669"/>
    <property type="project" value="UniProtKB-KW"/>
</dbReference>
<evidence type="ECO:0000259" key="1">
    <source>
        <dbReference type="SMART" id="SM00849"/>
    </source>
</evidence>
<dbReference type="PANTHER" id="PTHR47619">
    <property type="entry name" value="METALLO-HYDROLASE YYCJ-RELATED"/>
    <property type="match status" value="1"/>
</dbReference>
<dbReference type="PANTHER" id="PTHR47619:SF1">
    <property type="entry name" value="EXODEOXYRIBONUCLEASE WALJ"/>
    <property type="match status" value="1"/>
</dbReference>
<feature type="domain" description="Metallo-beta-lactamase" evidence="1">
    <location>
        <begin position="11"/>
        <end position="192"/>
    </location>
</feature>
<dbReference type="InterPro" id="IPR001279">
    <property type="entry name" value="Metallo-B-lactamas"/>
</dbReference>
<sequence>MQFAVLSSGSAGNCSLLMTDQHKILMDAGLSGKKTKELLAKVGVAIEDLDIVFLSHDHGDHSGGMGVLMRRYPQLNAFSNTGTWKYLEETGKIGCLPKDQINVIEPGQTKCYGDLEVTAFATSHDAAQPQYYVFSSGGKRLACLTDTGYVSEEVEYEIQDADAYLLEFNYDDLMLRSGPYPWSLQQRVRSDHGHLSNEQAAETLARVISSKTKHVFMAHRSQQNNLNYLARDVAEEVLAARDADVASDLELHDTEPMTPSYLINL</sequence>
<dbReference type="InterPro" id="IPR036866">
    <property type="entry name" value="RibonucZ/Hydroxyglut_hydro"/>
</dbReference>
<keyword evidence="2" id="KW-0378">Hydrolase</keyword>
<proteinExistence type="predicted"/>
<dbReference type="AlphaFoldDB" id="A0A061CIW5"/>